<name>A0AAU9JRF7_9CILI</name>
<keyword evidence="1 4" id="KW-0479">Metal-binding</keyword>
<evidence type="ECO:0000259" key="5">
    <source>
        <dbReference type="PROSITE" id="PS50103"/>
    </source>
</evidence>
<evidence type="ECO:0000256" key="4">
    <source>
        <dbReference type="PROSITE-ProRule" id="PRU00723"/>
    </source>
</evidence>
<feature type="domain" description="C3H1-type" evidence="5">
    <location>
        <begin position="223"/>
        <end position="248"/>
    </location>
</feature>
<reference evidence="6" key="1">
    <citation type="submission" date="2021-09" db="EMBL/GenBank/DDBJ databases">
        <authorList>
            <consortium name="AG Swart"/>
            <person name="Singh M."/>
            <person name="Singh A."/>
            <person name="Seah K."/>
            <person name="Emmerich C."/>
        </authorList>
    </citation>
    <scope>NUCLEOTIDE SEQUENCE</scope>
    <source>
        <strain evidence="6">ATCC30299</strain>
    </source>
</reference>
<feature type="zinc finger region" description="C3H1-type" evidence="4">
    <location>
        <begin position="223"/>
        <end position="248"/>
    </location>
</feature>
<dbReference type="Proteomes" id="UP001162131">
    <property type="component" value="Unassembled WGS sequence"/>
</dbReference>
<evidence type="ECO:0000256" key="1">
    <source>
        <dbReference type="ARBA" id="ARBA00022723"/>
    </source>
</evidence>
<dbReference type="SUPFAM" id="SSF57850">
    <property type="entry name" value="RING/U-box"/>
    <property type="match status" value="1"/>
</dbReference>
<evidence type="ECO:0000313" key="7">
    <source>
        <dbReference type="Proteomes" id="UP001162131"/>
    </source>
</evidence>
<dbReference type="GO" id="GO:0008270">
    <property type="term" value="F:zinc ion binding"/>
    <property type="evidence" value="ECO:0007669"/>
    <property type="project" value="UniProtKB-KW"/>
</dbReference>
<dbReference type="PANTHER" id="PTHR14493">
    <property type="entry name" value="UNKEMPT FAMILY MEMBER"/>
    <property type="match status" value="1"/>
</dbReference>
<keyword evidence="2 4" id="KW-0863">Zinc-finger</keyword>
<comment type="caution">
    <text evidence="6">The sequence shown here is derived from an EMBL/GenBank/DDBJ whole genome shotgun (WGS) entry which is preliminary data.</text>
</comment>
<dbReference type="EMBL" id="CAJZBQ010000041">
    <property type="protein sequence ID" value="CAG9326927.1"/>
    <property type="molecule type" value="Genomic_DNA"/>
</dbReference>
<dbReference type="PROSITE" id="PS00518">
    <property type="entry name" value="ZF_RING_1"/>
    <property type="match status" value="1"/>
</dbReference>
<sequence>MDRDPKQYFSSQFARNSYPNNFQGQGDQNLSNSTQFDYYHFEAPINQSQDRMIYSQRDEVYRYNEYRQEEPVSRSLYADSQEPWANYRDIDPQHQNFSGQRNFDSAIREDNEGFVEVKSKRSNKKRNPGASDLKPWMMEIFSNISEKVIADAIAKFKGDINQICEYLAEEGEKVSSPAKAEAKEFNMFTYKTKPCKAKEKCLNPYCHYYHFLGERRRPPNTYPYSPELCSQYMNCPHQDLCRKAHNPNEVLYHPQVFVTQPCPLPKVGDLCIEGSRCHFKHSSGNSSLLEEINRLKIADENKKRELGRVLGDLSSKKKEKDEMSVKIKCLYCKEKIREVMRIQCGHALCGVCVQDVVCKVCGKEGIVVPINLNGIVF</sequence>
<organism evidence="6 7">
    <name type="scientific">Blepharisma stoltei</name>
    <dbReference type="NCBI Taxonomy" id="1481888"/>
    <lineage>
        <taxon>Eukaryota</taxon>
        <taxon>Sar</taxon>
        <taxon>Alveolata</taxon>
        <taxon>Ciliophora</taxon>
        <taxon>Postciliodesmatophora</taxon>
        <taxon>Heterotrichea</taxon>
        <taxon>Heterotrichida</taxon>
        <taxon>Blepharismidae</taxon>
        <taxon>Blepharisma</taxon>
    </lineage>
</organism>
<dbReference type="PANTHER" id="PTHR14493:SF50">
    <property type="entry name" value="RING FINGER PROTEIN UNKEMPT"/>
    <property type="match status" value="1"/>
</dbReference>
<accession>A0AAU9JRF7</accession>
<keyword evidence="7" id="KW-1185">Reference proteome</keyword>
<dbReference type="InterPro" id="IPR000571">
    <property type="entry name" value="Znf_CCCH"/>
</dbReference>
<dbReference type="InterPro" id="IPR017907">
    <property type="entry name" value="Znf_RING_CS"/>
</dbReference>
<dbReference type="PROSITE" id="PS50103">
    <property type="entry name" value="ZF_C3H1"/>
    <property type="match status" value="1"/>
</dbReference>
<proteinExistence type="predicted"/>
<protein>
    <recommendedName>
        <fullName evidence="5">C3H1-type domain-containing protein</fullName>
    </recommendedName>
</protein>
<gene>
    <name evidence="6" type="ORF">BSTOLATCC_MIC42187</name>
</gene>
<evidence type="ECO:0000256" key="3">
    <source>
        <dbReference type="ARBA" id="ARBA00022833"/>
    </source>
</evidence>
<keyword evidence="3 4" id="KW-0862">Zinc</keyword>
<dbReference type="InterPro" id="IPR045234">
    <property type="entry name" value="Unkempt-like"/>
</dbReference>
<dbReference type="Gene3D" id="3.30.40.10">
    <property type="entry name" value="Zinc/RING finger domain, C3HC4 (zinc finger)"/>
    <property type="match status" value="1"/>
</dbReference>
<dbReference type="AlphaFoldDB" id="A0AAU9JRF7"/>
<dbReference type="InterPro" id="IPR013083">
    <property type="entry name" value="Znf_RING/FYVE/PHD"/>
</dbReference>
<evidence type="ECO:0000256" key="2">
    <source>
        <dbReference type="ARBA" id="ARBA00022771"/>
    </source>
</evidence>
<evidence type="ECO:0000313" key="6">
    <source>
        <dbReference type="EMBL" id="CAG9326927.1"/>
    </source>
</evidence>